<evidence type="ECO:0000313" key="2">
    <source>
        <dbReference type="Proteomes" id="UP000054270"/>
    </source>
</evidence>
<dbReference type="Proteomes" id="UP000054270">
    <property type="component" value="Unassembled WGS sequence"/>
</dbReference>
<organism evidence="1 2">
    <name type="scientific">Hypholoma sublateritium (strain FD-334 SS-4)</name>
    <dbReference type="NCBI Taxonomy" id="945553"/>
    <lineage>
        <taxon>Eukaryota</taxon>
        <taxon>Fungi</taxon>
        <taxon>Dikarya</taxon>
        <taxon>Basidiomycota</taxon>
        <taxon>Agaricomycotina</taxon>
        <taxon>Agaricomycetes</taxon>
        <taxon>Agaricomycetidae</taxon>
        <taxon>Agaricales</taxon>
        <taxon>Agaricineae</taxon>
        <taxon>Strophariaceae</taxon>
        <taxon>Hypholoma</taxon>
    </lineage>
</organism>
<dbReference type="AlphaFoldDB" id="A0A0D2KRJ0"/>
<keyword evidence="2" id="KW-1185">Reference proteome</keyword>
<sequence>MSLNMFPLLPTHPPYTVVVGTTLVTYVWNHISYTGLVSTILETNTGPKFLLTHTGGTKYVPRKDCSLAAAGAVMTAGPP</sequence>
<gene>
    <name evidence="1" type="ORF">HYPSUDRAFT_1042041</name>
</gene>
<name>A0A0D2KRJ0_HYPSF</name>
<dbReference type="EMBL" id="KN817607">
    <property type="protein sequence ID" value="KJA17237.1"/>
    <property type="molecule type" value="Genomic_DNA"/>
</dbReference>
<accession>A0A0D2KRJ0</accession>
<evidence type="ECO:0000313" key="1">
    <source>
        <dbReference type="EMBL" id="KJA17237.1"/>
    </source>
</evidence>
<protein>
    <submittedName>
        <fullName evidence="1">Uncharacterized protein</fullName>
    </submittedName>
</protein>
<reference evidence="2" key="1">
    <citation type="submission" date="2014-04" db="EMBL/GenBank/DDBJ databases">
        <title>Evolutionary Origins and Diversification of the Mycorrhizal Mutualists.</title>
        <authorList>
            <consortium name="DOE Joint Genome Institute"/>
            <consortium name="Mycorrhizal Genomics Consortium"/>
            <person name="Kohler A."/>
            <person name="Kuo A."/>
            <person name="Nagy L.G."/>
            <person name="Floudas D."/>
            <person name="Copeland A."/>
            <person name="Barry K.W."/>
            <person name="Cichocki N."/>
            <person name="Veneault-Fourrey C."/>
            <person name="LaButti K."/>
            <person name="Lindquist E.A."/>
            <person name="Lipzen A."/>
            <person name="Lundell T."/>
            <person name="Morin E."/>
            <person name="Murat C."/>
            <person name="Riley R."/>
            <person name="Ohm R."/>
            <person name="Sun H."/>
            <person name="Tunlid A."/>
            <person name="Henrissat B."/>
            <person name="Grigoriev I.V."/>
            <person name="Hibbett D.S."/>
            <person name="Martin F."/>
        </authorList>
    </citation>
    <scope>NUCLEOTIDE SEQUENCE [LARGE SCALE GENOMIC DNA]</scope>
    <source>
        <strain evidence="2">FD-334 SS-4</strain>
    </source>
</reference>
<proteinExistence type="predicted"/>